<dbReference type="InterPro" id="IPR016032">
    <property type="entry name" value="Sig_transdc_resp-reg_C-effctor"/>
</dbReference>
<evidence type="ECO:0000313" key="1">
    <source>
        <dbReference type="EMBL" id="MBT0769499.1"/>
    </source>
</evidence>
<name>A0ABS5TGI9_9ACTN</name>
<dbReference type="RefSeq" id="WP_214155801.1">
    <property type="nucleotide sequence ID" value="NZ_JAHBAY010000004.1"/>
</dbReference>
<dbReference type="Proteomes" id="UP001197247">
    <property type="component" value="Unassembled WGS sequence"/>
</dbReference>
<reference evidence="1 2" key="1">
    <citation type="submission" date="2021-05" db="EMBL/GenBank/DDBJ databases">
        <title>Kineosporia and Streptomyces sp. nov. two new marine actinobacteria isolated from Coral.</title>
        <authorList>
            <person name="Buangrab K."/>
            <person name="Sutthacheep M."/>
            <person name="Yeemin T."/>
            <person name="Harunari E."/>
            <person name="Igarashi Y."/>
            <person name="Kanchanasin P."/>
            <person name="Tanasupawat S."/>
            <person name="Phongsopitanun W."/>
        </authorList>
    </citation>
    <scope>NUCLEOTIDE SEQUENCE [LARGE SCALE GENOMIC DNA]</scope>
    <source>
        <strain evidence="1 2">J2-2</strain>
    </source>
</reference>
<protein>
    <submittedName>
        <fullName evidence="1">Response regulator transcription factor</fullName>
    </submittedName>
</protein>
<sequence>MDLPALYSSGLRHALAGAGLRQVVISSLDGLVGAVPPEDPFVVVVPRSRVAGVSRALGQEVDGTRCAVVELVETMSGAEFADAVARGSLGVVEMDADPEIIVEAVRSAARGQFLVPEVARQLLARSDAEADVPALGTEEIEWLRRLGQGVTVAALAHAAAYSEREMYRVLSRVYQRLGAASRTQALLNAQRWGLLDE</sequence>
<dbReference type="SUPFAM" id="SSF46894">
    <property type="entry name" value="C-terminal effector domain of the bipartite response regulators"/>
    <property type="match status" value="1"/>
</dbReference>
<comment type="caution">
    <text evidence="1">The sequence shown here is derived from an EMBL/GenBank/DDBJ whole genome shotgun (WGS) entry which is preliminary data.</text>
</comment>
<dbReference type="EMBL" id="JAHBAY010000004">
    <property type="protein sequence ID" value="MBT0769499.1"/>
    <property type="molecule type" value="Genomic_DNA"/>
</dbReference>
<evidence type="ECO:0000313" key="2">
    <source>
        <dbReference type="Proteomes" id="UP001197247"/>
    </source>
</evidence>
<dbReference type="Gene3D" id="3.40.50.2300">
    <property type="match status" value="1"/>
</dbReference>
<accession>A0ABS5TGI9</accession>
<gene>
    <name evidence="1" type="ORF">KIH74_11245</name>
</gene>
<organism evidence="1 2">
    <name type="scientific">Kineosporia corallincola</name>
    <dbReference type="NCBI Taxonomy" id="2835133"/>
    <lineage>
        <taxon>Bacteria</taxon>
        <taxon>Bacillati</taxon>
        <taxon>Actinomycetota</taxon>
        <taxon>Actinomycetes</taxon>
        <taxon>Kineosporiales</taxon>
        <taxon>Kineosporiaceae</taxon>
        <taxon>Kineosporia</taxon>
    </lineage>
</organism>
<keyword evidence="2" id="KW-1185">Reference proteome</keyword>
<proteinExistence type="predicted"/>